<keyword evidence="7 12" id="KW-0675">Receptor</keyword>
<dbReference type="KEGG" id="dpl:KGM_203620A"/>
<name>A0A212FEZ5_DANPL</name>
<evidence type="ECO:0000259" key="10">
    <source>
        <dbReference type="Pfam" id="PF00060"/>
    </source>
</evidence>
<dbReference type="Gene3D" id="1.10.287.70">
    <property type="match status" value="1"/>
</dbReference>
<evidence type="ECO:0000256" key="4">
    <source>
        <dbReference type="ARBA" id="ARBA00022692"/>
    </source>
</evidence>
<dbReference type="SUPFAM" id="SSF53850">
    <property type="entry name" value="Periplasmic binding protein-like II"/>
    <property type="match status" value="2"/>
</dbReference>
<dbReference type="InterPro" id="IPR001320">
    <property type="entry name" value="Iontro_rcpt_C"/>
</dbReference>
<feature type="domain" description="Ionotropic glutamate receptor C-terminal" evidence="10">
    <location>
        <begin position="303"/>
        <end position="558"/>
    </location>
</feature>
<dbReference type="InterPro" id="IPR052192">
    <property type="entry name" value="Insect_Ionotropic_Sensory_Rcpt"/>
</dbReference>
<keyword evidence="8" id="KW-0325">Glycoprotein</keyword>
<dbReference type="AlphaFoldDB" id="A0A212FEZ5"/>
<dbReference type="Pfam" id="PF00060">
    <property type="entry name" value="Lig_chan"/>
    <property type="match status" value="2"/>
</dbReference>
<keyword evidence="4 9" id="KW-0812">Transmembrane</keyword>
<feature type="transmembrane region" description="Helical" evidence="9">
    <location>
        <begin position="750"/>
        <end position="769"/>
    </location>
</feature>
<evidence type="ECO:0000256" key="5">
    <source>
        <dbReference type="ARBA" id="ARBA00022989"/>
    </source>
</evidence>
<keyword evidence="13" id="KW-1185">Reference proteome</keyword>
<feature type="transmembrane region" description="Helical" evidence="9">
    <location>
        <begin position="348"/>
        <end position="365"/>
    </location>
</feature>
<feature type="non-terminal residue" evidence="12">
    <location>
        <position position="962"/>
    </location>
</feature>
<dbReference type="GO" id="GO:0005886">
    <property type="term" value="C:plasma membrane"/>
    <property type="evidence" value="ECO:0007669"/>
    <property type="project" value="UniProtKB-SubCell"/>
</dbReference>
<keyword evidence="3" id="KW-1003">Cell membrane</keyword>
<evidence type="ECO:0000256" key="2">
    <source>
        <dbReference type="ARBA" id="ARBA00008685"/>
    </source>
</evidence>
<feature type="domain" description="Ionotropic receptor 75a N-terminal" evidence="11">
    <location>
        <begin position="591"/>
        <end position="717"/>
    </location>
</feature>
<proteinExistence type="inferred from homology"/>
<dbReference type="InterPro" id="IPR057074">
    <property type="entry name" value="IR75A_N"/>
</dbReference>
<feature type="transmembrane region" description="Helical" evidence="9">
    <location>
        <begin position="304"/>
        <end position="327"/>
    </location>
</feature>
<evidence type="ECO:0000313" key="12">
    <source>
        <dbReference type="EMBL" id="OWR52312.1"/>
    </source>
</evidence>
<feature type="transmembrane region" description="Helical" evidence="9">
    <location>
        <begin position="377"/>
        <end position="400"/>
    </location>
</feature>
<evidence type="ECO:0000256" key="3">
    <source>
        <dbReference type="ARBA" id="ARBA00022475"/>
    </source>
</evidence>
<feature type="transmembrane region" description="Helical" evidence="9">
    <location>
        <begin position="837"/>
        <end position="855"/>
    </location>
</feature>
<evidence type="ECO:0000256" key="9">
    <source>
        <dbReference type="SAM" id="Phobius"/>
    </source>
</evidence>
<evidence type="ECO:0000259" key="11">
    <source>
        <dbReference type="Pfam" id="PF24576"/>
    </source>
</evidence>
<feature type="domain" description="Ionotropic glutamate receptor C-terminal" evidence="10">
    <location>
        <begin position="837"/>
        <end position="945"/>
    </location>
</feature>
<sequence>MLGDVFRSLQKPCFVVAFSCWTQEQKLMAYSALAGRNVENDIIIKFVESDKIFNNKEIKHHTVFLADLNCPQDHVNVNWTNPALFRFPYRWVIIDKDSGENGTVPDVIRDIDVLIDSEVVVIRRINDASFQIYYVFKIGPNTTWLNELYGQWNESGLFKTESMLEVTALRRMNLNNYEIRICYVLTDNDSINHLADEVNDHIDTITKVNFPTTNQLLDFLNASRRYVFTNTWGYKHNVTWSGMTGFLDREEVDIGGSPMFLTGERLSVVEYISSPTPTRSKFVFQQPKLSYENNLFLLSFKRSLWLGSVVLISMLFLFLFLVTVWEWKRTSIHKRTIRTRNAGILRPNVVDVALLIFGATCQQGSTVELKGSLGRMVLFLLFIMLTFLYTSYSANIVALLQSSSSQIRTLEDLLHSRISFGVHDTVFNRYYFSTETEPVRRAIYEKKVAPPGSAPRFMTMEEGVQEIRKGLFAFHMETGVGYKFVGRYFEEGEKCGLKEIQYLRVIDPWLAVRKETPFKEMFKIGTKRLQEHGLQQRENRLLYEKKPKCTGRQANFISVTKKKNMVKEIYKIYPPKAVQFIEINDNIVPDSLTNTIIVMDMKCPKTSEFLKKANVTQKFRSVYHWLIIYNSDNVDRNIPSELNDLSILVDSSVLIANKNYNTYWLYSIYKYMPEGNWKVETFGTWTYEMGLKKLITMNIPSSQRRRNLEGTKIGTSMVVNDNDTRMDILSMRNLNTDHLTKAGYRQILPLYYFMNATLITVFTDTWGYLRNGSYDGMIGEVTRGTAELTGTVMFFTKPRTKVLDFLSFPLPSSVRFVFRQPSLSYQNNIFVLPFKPTVWLCILCLIILLLVIVFINGRWENFKCHDIDKTPRSPHLDISEITMMVIGAITQQGSFTEFKGTLGRVVMFLMFFVFLFLHTSYSANIVALLQSSSNDIKTLADLLNSKLELGAEDTPYNRQHLS</sequence>
<dbReference type="PANTHER" id="PTHR42643:SF33">
    <property type="entry name" value="GLUTAMATE RECEPTOR 2-LIKE PROTEIN"/>
    <property type="match status" value="1"/>
</dbReference>
<organism evidence="12 13">
    <name type="scientific">Danaus plexippus plexippus</name>
    <dbReference type="NCBI Taxonomy" id="278856"/>
    <lineage>
        <taxon>Eukaryota</taxon>
        <taxon>Metazoa</taxon>
        <taxon>Ecdysozoa</taxon>
        <taxon>Arthropoda</taxon>
        <taxon>Hexapoda</taxon>
        <taxon>Insecta</taxon>
        <taxon>Pterygota</taxon>
        <taxon>Neoptera</taxon>
        <taxon>Endopterygota</taxon>
        <taxon>Lepidoptera</taxon>
        <taxon>Glossata</taxon>
        <taxon>Ditrysia</taxon>
        <taxon>Papilionoidea</taxon>
        <taxon>Nymphalidae</taxon>
        <taxon>Danainae</taxon>
        <taxon>Danaini</taxon>
        <taxon>Danaina</taxon>
        <taxon>Danaus</taxon>
        <taxon>Danaus</taxon>
    </lineage>
</organism>
<comment type="similarity">
    <text evidence="2">Belongs to the glutamate-gated ion channel (TC 1.A.10.1) family.</text>
</comment>
<dbReference type="EMBL" id="AGBW02008878">
    <property type="protein sequence ID" value="OWR52312.1"/>
    <property type="molecule type" value="Genomic_DNA"/>
</dbReference>
<protein>
    <submittedName>
        <fullName evidence="12">Ionotropic receptor IR75q2</fullName>
    </submittedName>
</protein>
<feature type="transmembrane region" description="Helical" evidence="9">
    <location>
        <begin position="905"/>
        <end position="929"/>
    </location>
</feature>
<keyword evidence="5 9" id="KW-1133">Transmembrane helix</keyword>
<dbReference type="GO" id="GO:0015276">
    <property type="term" value="F:ligand-gated monoatomic ion channel activity"/>
    <property type="evidence" value="ECO:0007669"/>
    <property type="project" value="InterPro"/>
</dbReference>
<comment type="subcellular location">
    <subcellularLocation>
        <location evidence="1">Cell membrane</location>
        <topology evidence="1">Multi-pass membrane protein</topology>
    </subcellularLocation>
</comment>
<evidence type="ECO:0000313" key="13">
    <source>
        <dbReference type="Proteomes" id="UP000007151"/>
    </source>
</evidence>
<dbReference type="Gene3D" id="3.40.190.10">
    <property type="entry name" value="Periplasmic binding protein-like II"/>
    <property type="match status" value="3"/>
</dbReference>
<dbReference type="Proteomes" id="UP000007151">
    <property type="component" value="Unassembled WGS sequence"/>
</dbReference>
<dbReference type="PANTHER" id="PTHR42643">
    <property type="entry name" value="IONOTROPIC RECEPTOR 20A-RELATED"/>
    <property type="match status" value="1"/>
</dbReference>
<feature type="domain" description="Ionotropic receptor 75a N-terminal" evidence="11">
    <location>
        <begin position="15"/>
        <end position="180"/>
    </location>
</feature>
<evidence type="ECO:0000256" key="1">
    <source>
        <dbReference type="ARBA" id="ARBA00004651"/>
    </source>
</evidence>
<dbReference type="InParanoid" id="A0A212FEZ5"/>
<dbReference type="Pfam" id="PF24576">
    <property type="entry name" value="IR75A_N"/>
    <property type="match status" value="2"/>
</dbReference>
<comment type="caution">
    <text evidence="12">The sequence shown here is derived from an EMBL/GenBank/DDBJ whole genome shotgun (WGS) entry which is preliminary data.</text>
</comment>
<keyword evidence="6 9" id="KW-0472">Membrane</keyword>
<accession>A0A212FEZ5</accession>
<gene>
    <name evidence="12" type="ORF">KGM_203620A</name>
</gene>
<evidence type="ECO:0000256" key="6">
    <source>
        <dbReference type="ARBA" id="ARBA00023136"/>
    </source>
</evidence>
<reference evidence="12 13" key="1">
    <citation type="journal article" date="2011" name="Cell">
        <title>The monarch butterfly genome yields insights into long-distance migration.</title>
        <authorList>
            <person name="Zhan S."/>
            <person name="Merlin C."/>
            <person name="Boore J.L."/>
            <person name="Reppert S.M."/>
        </authorList>
    </citation>
    <scope>NUCLEOTIDE SEQUENCE [LARGE SCALE GENOMIC DNA]</scope>
    <source>
        <strain evidence="12">F-2</strain>
    </source>
</reference>
<evidence type="ECO:0000256" key="7">
    <source>
        <dbReference type="ARBA" id="ARBA00023170"/>
    </source>
</evidence>
<evidence type="ECO:0000256" key="8">
    <source>
        <dbReference type="ARBA" id="ARBA00023180"/>
    </source>
</evidence>
<dbReference type="GO" id="GO:0050906">
    <property type="term" value="P:detection of stimulus involved in sensory perception"/>
    <property type="evidence" value="ECO:0007669"/>
    <property type="project" value="UniProtKB-ARBA"/>
</dbReference>